<dbReference type="Gene3D" id="3.90.1100.10">
    <property type="match status" value="1"/>
</dbReference>
<dbReference type="Gene3D" id="3.90.1800.10">
    <property type="entry name" value="RNA polymerase alpha subunit dimerisation domain"/>
    <property type="match status" value="1"/>
</dbReference>
<evidence type="ECO:0000256" key="6">
    <source>
        <dbReference type="ARBA" id="ARBA00048552"/>
    </source>
</evidence>
<comment type="subunit">
    <text evidence="9">In plastids the minimal PEP RNA polymerase catalytic core is composed of four subunits: alpha, beta, beta', and beta''. When a (nuclear-encoded) sigma factor is associated with the core the holoenzyme is formed, which can initiate transcription.</text>
</comment>
<evidence type="ECO:0000256" key="9">
    <source>
        <dbReference type="RuleBase" id="RU363031"/>
    </source>
</evidence>
<dbReference type="CDD" id="cd00653">
    <property type="entry name" value="RNA_pol_B_RPB2"/>
    <property type="match status" value="1"/>
</dbReference>
<dbReference type="AlphaFoldDB" id="A0A140JZJ7"/>
<organism evidence="14">
    <name type="scientific">Gymnochlora stellata</name>
    <dbReference type="NCBI Taxonomy" id="67809"/>
    <lineage>
        <taxon>Eukaryota</taxon>
        <taxon>Sar</taxon>
        <taxon>Rhizaria</taxon>
        <taxon>Cercozoa</taxon>
        <taxon>Chlorarachniophyceae</taxon>
        <taxon>Gymnochlora</taxon>
    </lineage>
</organism>
<geneLocation type="plastid" evidence="14"/>
<comment type="similarity">
    <text evidence="1 7 8">Belongs to the RNA polymerase beta chain family.</text>
</comment>
<reference evidence="14" key="1">
    <citation type="journal article" date="2016" name="J. Plant Res.">
        <title>Plastid genome sequences of Gymnochlora stellata, Lotharella vacuolata, and Partenskyella glossopodia reveal remarkable structural conservation among chlorarachniophyte species.</title>
        <authorList>
            <person name="Suzuki S."/>
            <person name="Hirakawa Y."/>
            <person name="Kofuji R."/>
            <person name="Sugita M."/>
            <person name="Ishida K."/>
        </authorList>
    </citation>
    <scope>NUCLEOTIDE SEQUENCE</scope>
    <source>
        <strain evidence="14">CCMP2053</strain>
    </source>
</reference>
<comment type="function">
    <text evidence="7 9">DNA-dependent RNA polymerase catalyzes the transcription of DNA into RNA using the four ribonucleoside triphosphates as substrates.</text>
</comment>
<evidence type="ECO:0000259" key="12">
    <source>
        <dbReference type="Pfam" id="PF04561"/>
    </source>
</evidence>
<evidence type="ECO:0000256" key="7">
    <source>
        <dbReference type="HAMAP-Rule" id="MF_01321"/>
    </source>
</evidence>
<dbReference type="GO" id="GO:0000428">
    <property type="term" value="C:DNA-directed RNA polymerase complex"/>
    <property type="evidence" value="ECO:0007669"/>
    <property type="project" value="UniProtKB-KW"/>
</dbReference>
<dbReference type="RefSeq" id="YP_009240390.1">
    <property type="nucleotide sequence ID" value="NC_029741.1"/>
</dbReference>
<keyword evidence="14" id="KW-0934">Plastid</keyword>
<dbReference type="HAMAP" id="MF_01321">
    <property type="entry name" value="RNApol_bact_RpoB"/>
    <property type="match status" value="1"/>
</dbReference>
<gene>
    <name evidence="7 14" type="primary">rpoB</name>
</gene>
<name>A0A140JZJ7_GYMST</name>
<evidence type="ECO:0000256" key="5">
    <source>
        <dbReference type="ARBA" id="ARBA00023163"/>
    </source>
</evidence>
<dbReference type="SUPFAM" id="SSF64484">
    <property type="entry name" value="beta and beta-prime subunits of DNA dependent RNA-polymerase"/>
    <property type="match status" value="1"/>
</dbReference>
<feature type="domain" description="DNA-directed RNA polymerase subunit 2 hybrid-binding" evidence="10">
    <location>
        <begin position="671"/>
        <end position="1047"/>
    </location>
</feature>
<dbReference type="PROSITE" id="PS01166">
    <property type="entry name" value="RNA_POL_BETA"/>
    <property type="match status" value="1"/>
</dbReference>
<dbReference type="GO" id="GO:0003677">
    <property type="term" value="F:DNA binding"/>
    <property type="evidence" value="ECO:0007669"/>
    <property type="project" value="UniProtKB-UniRule"/>
</dbReference>
<dbReference type="Gene3D" id="2.40.270.10">
    <property type="entry name" value="DNA-directed RNA polymerase, subunit 2, domain 6"/>
    <property type="match status" value="2"/>
</dbReference>
<feature type="domain" description="RNA polymerase Rpb2" evidence="13">
    <location>
        <begin position="372"/>
        <end position="440"/>
    </location>
</feature>
<evidence type="ECO:0000256" key="3">
    <source>
        <dbReference type="ARBA" id="ARBA00022679"/>
    </source>
</evidence>
<dbReference type="InterPro" id="IPR007121">
    <property type="entry name" value="RNA_pol_bsu_CS"/>
</dbReference>
<feature type="domain" description="RNA polymerase Rpb2" evidence="11">
    <location>
        <begin position="1049"/>
        <end position="1122"/>
    </location>
</feature>
<dbReference type="InterPro" id="IPR007120">
    <property type="entry name" value="DNA-dir_RNAP_su2_dom"/>
</dbReference>
<dbReference type="Pfam" id="PF00562">
    <property type="entry name" value="RNA_pol_Rpb2_6"/>
    <property type="match status" value="1"/>
</dbReference>
<dbReference type="EC" id="2.7.7.6" evidence="7 9"/>
<evidence type="ECO:0000256" key="2">
    <source>
        <dbReference type="ARBA" id="ARBA00022478"/>
    </source>
</evidence>
<dbReference type="Pfam" id="PF04560">
    <property type="entry name" value="RNA_pol_Rpb2_7"/>
    <property type="match status" value="1"/>
</dbReference>
<keyword evidence="2 7" id="KW-0240">DNA-directed RNA polymerase</keyword>
<dbReference type="GeneID" id="27109980"/>
<dbReference type="InterPro" id="IPR007642">
    <property type="entry name" value="RNA_pol_Rpb2_2"/>
</dbReference>
<sequence length="1123" mass="129946">MYLTPLFLPNFLKLQRRSFINFLNYGIKNEIQEYPSLLDKKKKIYLYFYPKFYQFNLPFDSCQNSIIYSKTYTCNIIIPVKLKQDKQEIAWININNIPIMTNKCHFIINGSPRILMSQITRAPGIYYHKDERRARSQKKIRLNSIYYADIIAERGNWLRLEIDIKNIIWIKTKKTLKLPILMTLQALGIKTNQILDFIQFPILNLKNNINNISSQKEALLRTRNLSKLNKTSINLNPWNKNRILVFEKFTDPIFYDLGKIGRLQMNKRFHYYNNIDSHILTPIDLLLSVKFLLKIKNKIENVDDIDNLKNKRVKIVGELLQNQFKIALIRLQRFIKRKVANNQKIYKLNNLFSSTPINTTLSEFFGINPLSQFMDEINPLAIITHKRRVSALGFGGVSRDTATLTLRSIHPTLQGRICPIETPEGKNAGLVNSFSLFSNVNKYGFIETPFFSLYNGKILYEMGIKYISATQENLINILSYDIKKTRIGFLPNNLLPIRIEDKIEELDSKNINVIGISRIQMLSIATSLIPFMEHNDANRILMGSNMQRQAVPLLKPEVCIVGTGLEKKIIRDLEETIKSNSSGFINYLSLKKIIIYSFIRQYKKYNKQNINSFFMRFKKINSFFYLRNNCYSFNIRLLNNLKVIVKKRKTLNISEYSSLINIQKISKQLYDYTSSNQGTCSINRIRVNEGGWIKKGESISNGLSNYHNEIALGYNLLLGYISWKGYNFEDAVIFNKKLVTNNIYTSTHIEKFDIEIKTDQQNNEIITPNIQGISLQCKKKLDLYGIIKIGSCVYNGDILVGKLIPNKKTFLSPYRKLLYEILQKKTETYKDTSFRVPKTKRGRVTFVDYSITDLFFSQLKKNIIQDNKYSLIKVHLLQNRRIQIGDKISGRHGNKGVISNIVIESSMPYLLDGSTLDLLLNPLGVPSRMNIGQVLECILGLSGNYLQKHYRIIPFDETFGFEISRNLVYSQLFFAGIKTGENWIFDIKSPGKNRLIDPDSGVQFDQPITIGKAYILKLIHLIEEKIHSRSTGPYSLVTQQPLKGKSKQGGQRIGEMEVWALEGYGAAYTLHEILTTKSDDIRSRQKVMTSIINNNSVKFGTTETFKVLIRELQSLCLNLQFFE</sequence>
<dbReference type="GO" id="GO:0003899">
    <property type="term" value="F:DNA-directed RNA polymerase activity"/>
    <property type="evidence" value="ECO:0007669"/>
    <property type="project" value="UniProtKB-UniRule"/>
</dbReference>
<evidence type="ECO:0000313" key="14">
    <source>
        <dbReference type="EMBL" id="BAU62524.1"/>
    </source>
</evidence>
<dbReference type="InterPro" id="IPR037033">
    <property type="entry name" value="DNA-dir_RNAP_su2_hyb_sf"/>
</dbReference>
<dbReference type="PANTHER" id="PTHR20856">
    <property type="entry name" value="DNA-DIRECTED RNA POLYMERASE I SUBUNIT 2"/>
    <property type="match status" value="1"/>
</dbReference>
<protein>
    <recommendedName>
        <fullName evidence="7 9">DNA-directed RNA polymerase subunit beta</fullName>
        <shortName evidence="7">RNAP subunit beta</shortName>
        <ecNumber evidence="7 9">2.7.7.6</ecNumber>
    </recommendedName>
    <alternativeName>
        <fullName evidence="7">RNA polymerase subunit beta</fullName>
    </alternativeName>
    <alternativeName>
        <fullName evidence="7">Transcriptase subunit beta</fullName>
    </alternativeName>
</protein>
<evidence type="ECO:0000256" key="8">
    <source>
        <dbReference type="RuleBase" id="RU000434"/>
    </source>
</evidence>
<dbReference type="Pfam" id="PF04561">
    <property type="entry name" value="RNA_pol_Rpb2_2"/>
    <property type="match status" value="1"/>
</dbReference>
<accession>A0A140JZJ7</accession>
<keyword evidence="5 7" id="KW-0804">Transcription</keyword>
<feature type="domain" description="RNA polymerase Rpb2" evidence="12">
    <location>
        <begin position="121"/>
        <end position="314"/>
    </location>
</feature>
<dbReference type="EMBL" id="AP014947">
    <property type="protein sequence ID" value="BAU62524.1"/>
    <property type="molecule type" value="Genomic_DNA"/>
</dbReference>
<evidence type="ECO:0000259" key="11">
    <source>
        <dbReference type="Pfam" id="PF04560"/>
    </source>
</evidence>
<dbReference type="InterPro" id="IPR007645">
    <property type="entry name" value="RNA_pol_Rpb2_3"/>
</dbReference>
<evidence type="ECO:0000256" key="1">
    <source>
        <dbReference type="ARBA" id="ARBA00006835"/>
    </source>
</evidence>
<comment type="subunit">
    <text evidence="7">The RNAP catalytic core consists of 2 alpha, 1 beta, 1 beta' and 1 omega subunit. When a sigma factor is associated with the core the holoenzyme is formed, which can initiate transcription.</text>
</comment>
<proteinExistence type="inferred from homology"/>
<dbReference type="Gene3D" id="3.90.1110.10">
    <property type="entry name" value="RNA polymerase Rpb2, domain 2"/>
    <property type="match status" value="1"/>
</dbReference>
<dbReference type="InterPro" id="IPR010243">
    <property type="entry name" value="RNA_pol_bsu_bac"/>
</dbReference>
<dbReference type="InterPro" id="IPR015712">
    <property type="entry name" value="DNA-dir_RNA_pol_su2"/>
</dbReference>
<dbReference type="InterPro" id="IPR037034">
    <property type="entry name" value="RNA_pol_Rpb2_2_sf"/>
</dbReference>
<evidence type="ECO:0000256" key="4">
    <source>
        <dbReference type="ARBA" id="ARBA00022695"/>
    </source>
</evidence>
<evidence type="ECO:0000259" key="10">
    <source>
        <dbReference type="Pfam" id="PF00562"/>
    </source>
</evidence>
<dbReference type="GO" id="GO:0032549">
    <property type="term" value="F:ribonucleoside binding"/>
    <property type="evidence" value="ECO:0007669"/>
    <property type="project" value="InterPro"/>
</dbReference>
<dbReference type="InterPro" id="IPR007641">
    <property type="entry name" value="RNA_pol_Rpb2_7"/>
</dbReference>
<keyword evidence="4 7" id="KW-0548">Nucleotidyltransferase</keyword>
<dbReference type="GO" id="GO:0006351">
    <property type="term" value="P:DNA-templated transcription"/>
    <property type="evidence" value="ECO:0007669"/>
    <property type="project" value="UniProtKB-UniRule"/>
</dbReference>
<dbReference type="Gene3D" id="2.40.50.100">
    <property type="match status" value="1"/>
</dbReference>
<keyword evidence="3 7" id="KW-0808">Transferase</keyword>
<comment type="catalytic activity">
    <reaction evidence="6 7 9">
        <text>RNA(n) + a ribonucleoside 5'-triphosphate = RNA(n+1) + diphosphate</text>
        <dbReference type="Rhea" id="RHEA:21248"/>
        <dbReference type="Rhea" id="RHEA-COMP:14527"/>
        <dbReference type="Rhea" id="RHEA-COMP:17342"/>
        <dbReference type="ChEBI" id="CHEBI:33019"/>
        <dbReference type="ChEBI" id="CHEBI:61557"/>
        <dbReference type="ChEBI" id="CHEBI:140395"/>
        <dbReference type="EC" id="2.7.7.6"/>
    </reaction>
</comment>
<dbReference type="Pfam" id="PF04565">
    <property type="entry name" value="RNA_pol_Rpb2_3"/>
    <property type="match status" value="1"/>
</dbReference>
<evidence type="ECO:0000259" key="13">
    <source>
        <dbReference type="Pfam" id="PF04565"/>
    </source>
</evidence>